<accession>A0AB39PFI7</accession>
<name>A0AB39PFI7_9ACTN</name>
<dbReference type="InterPro" id="IPR002937">
    <property type="entry name" value="Amino_oxidase"/>
</dbReference>
<evidence type="ECO:0000259" key="1">
    <source>
        <dbReference type="Pfam" id="PF01593"/>
    </source>
</evidence>
<dbReference type="Gene3D" id="3.50.50.60">
    <property type="entry name" value="FAD/NAD(P)-binding domain"/>
    <property type="match status" value="1"/>
</dbReference>
<dbReference type="GO" id="GO:0016491">
    <property type="term" value="F:oxidoreductase activity"/>
    <property type="evidence" value="ECO:0007669"/>
    <property type="project" value="InterPro"/>
</dbReference>
<feature type="domain" description="Amine oxidase" evidence="1">
    <location>
        <begin position="3"/>
        <end position="34"/>
    </location>
</feature>
<sequence length="38" mass="3943">MSAVHIGGEHCSYDFQGFMEGGATEGERAAKEVIAAVS</sequence>
<evidence type="ECO:0000313" key="2">
    <source>
        <dbReference type="EMBL" id="XDQ29608.1"/>
    </source>
</evidence>
<gene>
    <name evidence="2" type="ORF">AB5J56_35075</name>
</gene>
<reference evidence="2" key="1">
    <citation type="submission" date="2024-07" db="EMBL/GenBank/DDBJ databases">
        <authorList>
            <person name="Yu S.T."/>
        </authorList>
    </citation>
    <scope>NUCLEOTIDE SEQUENCE</scope>
    <source>
        <strain evidence="2">R21</strain>
    </source>
</reference>
<dbReference type="AlphaFoldDB" id="A0AB39PFI7"/>
<protein>
    <submittedName>
        <fullName evidence="2">FAD-dependent oxidoreductase</fullName>
    </submittedName>
</protein>
<dbReference type="InterPro" id="IPR036188">
    <property type="entry name" value="FAD/NAD-bd_sf"/>
</dbReference>
<dbReference type="RefSeq" id="WP_369238775.1">
    <property type="nucleotide sequence ID" value="NZ_CP163435.1"/>
</dbReference>
<proteinExistence type="predicted"/>
<dbReference type="Pfam" id="PF01593">
    <property type="entry name" value="Amino_oxidase"/>
    <property type="match status" value="1"/>
</dbReference>
<dbReference type="EMBL" id="CP163435">
    <property type="protein sequence ID" value="XDQ29608.1"/>
    <property type="molecule type" value="Genomic_DNA"/>
</dbReference>
<organism evidence="2">
    <name type="scientific">Streptomyces sp. R21</name>
    <dbReference type="NCBI Taxonomy" id="3238627"/>
    <lineage>
        <taxon>Bacteria</taxon>
        <taxon>Bacillati</taxon>
        <taxon>Actinomycetota</taxon>
        <taxon>Actinomycetes</taxon>
        <taxon>Kitasatosporales</taxon>
        <taxon>Streptomycetaceae</taxon>
        <taxon>Streptomyces</taxon>
    </lineage>
</organism>